<dbReference type="EMBL" id="OMOF01000334">
    <property type="protein sequence ID" value="SPF47983.1"/>
    <property type="molecule type" value="Genomic_DNA"/>
</dbReference>
<sequence length="177" mass="20035">MKKNKAFLELEGQPLVERSLNVLHAVFAEVLISSNNPELYDKYDVPIIQDESLNRGPLEGLYQGLKAATYDEVFFVACDMPFLEANLIRLLAKWAPEYDIVVPRLQSGTHPLHAFYNRRCLPAIKRSIETGRLKVGDLCQTCSVKYVEETELQAFGDLSRVFCNVNTPNEWSAIVKG</sequence>
<dbReference type="CDD" id="cd02503">
    <property type="entry name" value="MobA"/>
    <property type="match status" value="1"/>
</dbReference>
<dbReference type="InterPro" id="IPR029044">
    <property type="entry name" value="Nucleotide-diphossugar_trans"/>
</dbReference>
<evidence type="ECO:0000256" key="3">
    <source>
        <dbReference type="ARBA" id="ARBA00022723"/>
    </source>
</evidence>
<evidence type="ECO:0000313" key="9">
    <source>
        <dbReference type="EMBL" id="SPF47983.1"/>
    </source>
</evidence>
<reference evidence="10" key="1">
    <citation type="submission" date="2018-02" db="EMBL/GenBank/DDBJ databases">
        <authorList>
            <person name="Hausmann B."/>
        </authorList>
    </citation>
    <scope>NUCLEOTIDE SEQUENCE [LARGE SCALE GENOMIC DNA]</scope>
    <source>
        <strain evidence="10">Peat soil MAG SbF1</strain>
    </source>
</reference>
<keyword evidence="2 9" id="KW-0808">Transferase</keyword>
<evidence type="ECO:0000256" key="4">
    <source>
        <dbReference type="ARBA" id="ARBA00022741"/>
    </source>
</evidence>
<dbReference type="PANTHER" id="PTHR19136:SF81">
    <property type="entry name" value="MOLYBDENUM COFACTOR GUANYLYLTRANSFERASE"/>
    <property type="match status" value="1"/>
</dbReference>
<dbReference type="SUPFAM" id="SSF53448">
    <property type="entry name" value="Nucleotide-diphospho-sugar transferases"/>
    <property type="match status" value="1"/>
</dbReference>
<dbReference type="GO" id="GO:0046872">
    <property type="term" value="F:metal ion binding"/>
    <property type="evidence" value="ECO:0007669"/>
    <property type="project" value="UniProtKB-KW"/>
</dbReference>
<feature type="domain" description="MobA-like NTP transferase" evidence="8">
    <location>
        <begin position="1"/>
        <end position="132"/>
    </location>
</feature>
<dbReference type="GO" id="GO:0006777">
    <property type="term" value="P:Mo-molybdopterin cofactor biosynthetic process"/>
    <property type="evidence" value="ECO:0007669"/>
    <property type="project" value="UniProtKB-KW"/>
</dbReference>
<keyword evidence="1" id="KW-0963">Cytoplasm</keyword>
<dbReference type="AlphaFoldDB" id="A0A2U3L7U5"/>
<keyword evidence="3" id="KW-0479">Metal-binding</keyword>
<evidence type="ECO:0000256" key="2">
    <source>
        <dbReference type="ARBA" id="ARBA00022679"/>
    </source>
</evidence>
<dbReference type="GO" id="GO:0061603">
    <property type="term" value="F:molybdenum cofactor guanylyltransferase activity"/>
    <property type="evidence" value="ECO:0007669"/>
    <property type="project" value="UniProtKB-EC"/>
</dbReference>
<name>A0A2U3L7U5_9FIRM</name>
<keyword evidence="4" id="KW-0547">Nucleotide-binding</keyword>
<dbReference type="EC" id="2.7.7.77" evidence="9"/>
<gene>
    <name evidence="9" type="primary">mobA</name>
    <name evidence="9" type="ORF">SBF1_40013</name>
</gene>
<dbReference type="Gene3D" id="3.90.550.10">
    <property type="entry name" value="Spore Coat Polysaccharide Biosynthesis Protein SpsA, Chain A"/>
    <property type="match status" value="1"/>
</dbReference>
<proteinExistence type="predicted"/>
<dbReference type="GO" id="GO:0005525">
    <property type="term" value="F:GTP binding"/>
    <property type="evidence" value="ECO:0007669"/>
    <property type="project" value="UniProtKB-KW"/>
</dbReference>
<accession>A0A2U3L7U5</accession>
<evidence type="ECO:0000256" key="7">
    <source>
        <dbReference type="ARBA" id="ARBA00023150"/>
    </source>
</evidence>
<dbReference type="InterPro" id="IPR013482">
    <property type="entry name" value="Molybde_CF_guanTrfase"/>
</dbReference>
<keyword evidence="5" id="KW-0460">Magnesium</keyword>
<dbReference type="InterPro" id="IPR025877">
    <property type="entry name" value="MobA-like_NTP_Trfase"/>
</dbReference>
<evidence type="ECO:0000259" key="8">
    <source>
        <dbReference type="Pfam" id="PF12804"/>
    </source>
</evidence>
<evidence type="ECO:0000256" key="1">
    <source>
        <dbReference type="ARBA" id="ARBA00022490"/>
    </source>
</evidence>
<dbReference type="PANTHER" id="PTHR19136">
    <property type="entry name" value="MOLYBDENUM COFACTOR GUANYLYLTRANSFERASE"/>
    <property type="match status" value="1"/>
</dbReference>
<evidence type="ECO:0000256" key="6">
    <source>
        <dbReference type="ARBA" id="ARBA00023134"/>
    </source>
</evidence>
<dbReference type="OrthoDB" id="9788394at2"/>
<protein>
    <submittedName>
        <fullName evidence="9">Putative molybdenum cofactor guanylyltransferase</fullName>
        <ecNumber evidence="9">2.7.7.77</ecNumber>
    </submittedName>
</protein>
<dbReference type="Proteomes" id="UP000238916">
    <property type="component" value="Unassembled WGS sequence"/>
</dbReference>
<keyword evidence="6" id="KW-0342">GTP-binding</keyword>
<evidence type="ECO:0000256" key="5">
    <source>
        <dbReference type="ARBA" id="ARBA00022842"/>
    </source>
</evidence>
<keyword evidence="7" id="KW-0501">Molybdenum cofactor biosynthesis</keyword>
<dbReference type="Pfam" id="PF12804">
    <property type="entry name" value="NTP_transf_3"/>
    <property type="match status" value="1"/>
</dbReference>
<organism evidence="9 10">
    <name type="scientific">Candidatus Desulfosporosinus infrequens</name>
    <dbReference type="NCBI Taxonomy" id="2043169"/>
    <lineage>
        <taxon>Bacteria</taxon>
        <taxon>Bacillati</taxon>
        <taxon>Bacillota</taxon>
        <taxon>Clostridia</taxon>
        <taxon>Eubacteriales</taxon>
        <taxon>Desulfitobacteriaceae</taxon>
        <taxon>Desulfosporosinus</taxon>
    </lineage>
</organism>
<keyword evidence="9" id="KW-0548">Nucleotidyltransferase</keyword>
<evidence type="ECO:0000313" key="10">
    <source>
        <dbReference type="Proteomes" id="UP000238916"/>
    </source>
</evidence>